<comment type="similarity">
    <text evidence="1">Belongs to the peptidase S33 family.</text>
</comment>
<gene>
    <name evidence="5" type="ORF">ACFQZU_05660</name>
</gene>
<feature type="domain" description="Peptidase S33 tripeptidyl aminopeptidase-like C-terminal" evidence="4">
    <location>
        <begin position="317"/>
        <end position="419"/>
    </location>
</feature>
<dbReference type="EMBL" id="JBHTHR010000101">
    <property type="protein sequence ID" value="MFD0800805.1"/>
    <property type="molecule type" value="Genomic_DNA"/>
</dbReference>
<evidence type="ECO:0000256" key="2">
    <source>
        <dbReference type="ARBA" id="ARBA00022729"/>
    </source>
</evidence>
<dbReference type="Gene3D" id="3.40.50.1820">
    <property type="entry name" value="alpha/beta hydrolase"/>
    <property type="match status" value="1"/>
</dbReference>
<organism evidence="5 6">
    <name type="scientific">Streptomonospora algeriensis</name>
    <dbReference type="NCBI Taxonomy" id="995084"/>
    <lineage>
        <taxon>Bacteria</taxon>
        <taxon>Bacillati</taxon>
        <taxon>Actinomycetota</taxon>
        <taxon>Actinomycetes</taxon>
        <taxon>Streptosporangiales</taxon>
        <taxon>Nocardiopsidaceae</taxon>
        <taxon>Streptomonospora</taxon>
    </lineage>
</organism>
<protein>
    <submittedName>
        <fullName evidence="5">Alpha/beta hydrolase</fullName>
    </submittedName>
</protein>
<evidence type="ECO:0000259" key="4">
    <source>
        <dbReference type="Pfam" id="PF08386"/>
    </source>
</evidence>
<evidence type="ECO:0000313" key="6">
    <source>
        <dbReference type="Proteomes" id="UP001596956"/>
    </source>
</evidence>
<keyword evidence="2" id="KW-0732">Signal</keyword>
<evidence type="ECO:0000256" key="3">
    <source>
        <dbReference type="ARBA" id="ARBA00022801"/>
    </source>
</evidence>
<evidence type="ECO:0000256" key="1">
    <source>
        <dbReference type="ARBA" id="ARBA00010088"/>
    </source>
</evidence>
<dbReference type="GO" id="GO:0016787">
    <property type="term" value="F:hydrolase activity"/>
    <property type="evidence" value="ECO:0007669"/>
    <property type="project" value="UniProtKB-KW"/>
</dbReference>
<dbReference type="InterPro" id="IPR051601">
    <property type="entry name" value="Serine_prot/Carboxylest_S33"/>
</dbReference>
<dbReference type="InterPro" id="IPR029058">
    <property type="entry name" value="AB_hydrolase_fold"/>
</dbReference>
<dbReference type="Pfam" id="PF08386">
    <property type="entry name" value="Abhydrolase_4"/>
    <property type="match status" value="1"/>
</dbReference>
<proteinExistence type="inferred from homology"/>
<dbReference type="InterPro" id="IPR013595">
    <property type="entry name" value="Pept_S33_TAP-like_C"/>
</dbReference>
<dbReference type="Proteomes" id="UP001596956">
    <property type="component" value="Unassembled WGS sequence"/>
</dbReference>
<accession>A0ABW3BCJ4</accession>
<keyword evidence="6" id="KW-1185">Reference proteome</keyword>
<reference evidence="6" key="1">
    <citation type="journal article" date="2019" name="Int. J. Syst. Evol. Microbiol.">
        <title>The Global Catalogue of Microorganisms (GCM) 10K type strain sequencing project: providing services to taxonomists for standard genome sequencing and annotation.</title>
        <authorList>
            <consortium name="The Broad Institute Genomics Platform"/>
            <consortium name="The Broad Institute Genome Sequencing Center for Infectious Disease"/>
            <person name="Wu L."/>
            <person name="Ma J."/>
        </authorList>
    </citation>
    <scope>NUCLEOTIDE SEQUENCE [LARGE SCALE GENOMIC DNA]</scope>
    <source>
        <strain evidence="6">CCUG 63369</strain>
    </source>
</reference>
<comment type="caution">
    <text evidence="5">The sequence shown here is derived from an EMBL/GenBank/DDBJ whole genome shotgun (WGS) entry which is preliminary data.</text>
</comment>
<dbReference type="SUPFAM" id="SSF53474">
    <property type="entry name" value="alpha/beta-Hydrolases"/>
    <property type="match status" value="1"/>
</dbReference>
<dbReference type="PANTHER" id="PTHR43248">
    <property type="entry name" value="2-SUCCINYL-6-HYDROXY-2,4-CYCLOHEXADIENE-1-CARBOXYLATE SYNTHASE"/>
    <property type="match status" value="1"/>
</dbReference>
<evidence type="ECO:0000313" key="5">
    <source>
        <dbReference type="EMBL" id="MFD0800805.1"/>
    </source>
</evidence>
<name>A0ABW3BCJ4_9ACTN</name>
<keyword evidence="3 5" id="KW-0378">Hydrolase</keyword>
<dbReference type="PANTHER" id="PTHR43248:SF29">
    <property type="entry name" value="TRIPEPTIDYL AMINOPEPTIDASE"/>
    <property type="match status" value="1"/>
</dbReference>
<sequence>MVNPGGPGGSGFEYAETAARTVGDSVRERFGIVGFDPRGVERSSPITCLRRSGMDDFIAVDFTGKDGGSDPADVSGEGLDELARLNRGFVEGCREHSGELMMHMGTEEVARDVDVLRSALGDDKLTFLGKSYGTYLGAHYADAFPERVRALVLDGAMAPSAGVVELGMRQAEGAEVALRSFVGDCLERTDCPLGDRAEGAESALQRLEGLLDDAGREPLKSELDDGRPAGRSWLELGIHSALYSESSWPRLRTALTEAFGGDGTRLLRMGGELYNRDDAAAYTNYTSALVAVNCSDRRSPRDIDAFAAAAERADDVSPLFGASLTWGGLTCAYWPEQAVAEPEPLDAPGAPPILVVGTTRDSATPYEWAENLAAGLESGVLLTRDGDGHTAYGRGSDCVDGAVETYLLQVEPPEEGTVCS</sequence>